<keyword evidence="3" id="KW-1185">Reference proteome</keyword>
<evidence type="ECO:0000313" key="3">
    <source>
        <dbReference type="Proteomes" id="UP000587527"/>
    </source>
</evidence>
<dbReference type="AlphaFoldDB" id="A0A841BL44"/>
<name>A0A841BL44_9ACTN</name>
<evidence type="ECO:0000313" key="2">
    <source>
        <dbReference type="EMBL" id="MBB5867919.1"/>
    </source>
</evidence>
<dbReference type="EMBL" id="JACHMN010000002">
    <property type="protein sequence ID" value="MBB5867919.1"/>
    <property type="molecule type" value="Genomic_DNA"/>
</dbReference>
<organism evidence="2 3">
    <name type="scientific">Allocatelliglobosispora scoriae</name>
    <dbReference type="NCBI Taxonomy" id="643052"/>
    <lineage>
        <taxon>Bacteria</taxon>
        <taxon>Bacillati</taxon>
        <taxon>Actinomycetota</taxon>
        <taxon>Actinomycetes</taxon>
        <taxon>Micromonosporales</taxon>
        <taxon>Micromonosporaceae</taxon>
        <taxon>Allocatelliglobosispora</taxon>
    </lineage>
</organism>
<evidence type="ECO:0000259" key="1">
    <source>
        <dbReference type="Pfam" id="PF20546"/>
    </source>
</evidence>
<sequence>MRHAPEQLWQETATVACRFGWSLDVILDLEHADRTRLVSIIGDWDRGR</sequence>
<accession>A0A841BL44</accession>
<dbReference type="RefSeq" id="WP_211240798.1">
    <property type="nucleotide sequence ID" value="NZ_JACHMN010000002.1"/>
</dbReference>
<protein>
    <recommendedName>
        <fullName evidence="1">DUF6760 domain-containing protein</fullName>
    </recommendedName>
</protein>
<comment type="caution">
    <text evidence="2">The sequence shown here is derived from an EMBL/GenBank/DDBJ whole genome shotgun (WGS) entry which is preliminary data.</text>
</comment>
<proteinExistence type="predicted"/>
<feature type="domain" description="DUF6760" evidence="1">
    <location>
        <begin position="5"/>
        <end position="41"/>
    </location>
</feature>
<reference evidence="2 3" key="1">
    <citation type="submission" date="2020-08" db="EMBL/GenBank/DDBJ databases">
        <title>Sequencing the genomes of 1000 actinobacteria strains.</title>
        <authorList>
            <person name="Klenk H.-P."/>
        </authorList>
    </citation>
    <scope>NUCLEOTIDE SEQUENCE [LARGE SCALE GENOMIC DNA]</scope>
    <source>
        <strain evidence="2 3">DSM 45362</strain>
    </source>
</reference>
<dbReference type="Proteomes" id="UP000587527">
    <property type="component" value="Unassembled WGS sequence"/>
</dbReference>
<dbReference type="Pfam" id="PF20546">
    <property type="entry name" value="DUF6760"/>
    <property type="match status" value="1"/>
</dbReference>
<gene>
    <name evidence="2" type="ORF">F4553_001298</name>
</gene>
<dbReference type="InterPro" id="IPR046648">
    <property type="entry name" value="DUF6760"/>
</dbReference>